<evidence type="ECO:0000259" key="5">
    <source>
        <dbReference type="PROSITE" id="PS50931"/>
    </source>
</evidence>
<dbReference type="PROSITE" id="PS50931">
    <property type="entry name" value="HTH_LYSR"/>
    <property type="match status" value="1"/>
</dbReference>
<evidence type="ECO:0000256" key="2">
    <source>
        <dbReference type="ARBA" id="ARBA00023015"/>
    </source>
</evidence>
<dbReference type="AlphaFoldDB" id="A0A167I806"/>
<protein>
    <submittedName>
        <fullName evidence="6">LysR family transcriptional regulator</fullName>
    </submittedName>
</protein>
<dbReference type="STRING" id="1763535.LPB072_02065"/>
<dbReference type="Proteomes" id="UP000185657">
    <property type="component" value="Unassembled WGS sequence"/>
</dbReference>
<keyword evidence="3" id="KW-0238">DNA-binding</keyword>
<dbReference type="InterPro" id="IPR000847">
    <property type="entry name" value="LysR_HTH_N"/>
</dbReference>
<dbReference type="FunFam" id="1.10.10.10:FF:000001">
    <property type="entry name" value="LysR family transcriptional regulator"/>
    <property type="match status" value="1"/>
</dbReference>
<keyword evidence="4" id="KW-0804">Transcription</keyword>
<dbReference type="InterPro" id="IPR036390">
    <property type="entry name" value="WH_DNA-bd_sf"/>
</dbReference>
<dbReference type="Gene3D" id="1.10.10.10">
    <property type="entry name" value="Winged helix-like DNA-binding domain superfamily/Winged helix DNA-binding domain"/>
    <property type="match status" value="1"/>
</dbReference>
<accession>A0A167I806</accession>
<dbReference type="InterPro" id="IPR050950">
    <property type="entry name" value="HTH-type_LysR_regulators"/>
</dbReference>
<dbReference type="PANTHER" id="PTHR30419:SF2">
    <property type="entry name" value="LYSR FAMILY TRANSCRIPTIONAL REGULATOR"/>
    <property type="match status" value="1"/>
</dbReference>
<comment type="similarity">
    <text evidence="1">Belongs to the LysR transcriptional regulatory family.</text>
</comment>
<name>A0A167I806_9BURK</name>
<dbReference type="GO" id="GO:0005829">
    <property type="term" value="C:cytosol"/>
    <property type="evidence" value="ECO:0007669"/>
    <property type="project" value="TreeGrafter"/>
</dbReference>
<organism evidence="6 9">
    <name type="scientific">Hydrogenophaga crassostreae</name>
    <dbReference type="NCBI Taxonomy" id="1763535"/>
    <lineage>
        <taxon>Bacteria</taxon>
        <taxon>Pseudomonadati</taxon>
        <taxon>Pseudomonadota</taxon>
        <taxon>Betaproteobacteria</taxon>
        <taxon>Burkholderiales</taxon>
        <taxon>Comamonadaceae</taxon>
        <taxon>Hydrogenophaga</taxon>
    </lineage>
</organism>
<evidence type="ECO:0000256" key="3">
    <source>
        <dbReference type="ARBA" id="ARBA00023125"/>
    </source>
</evidence>
<dbReference type="GO" id="GO:0003700">
    <property type="term" value="F:DNA-binding transcription factor activity"/>
    <property type="evidence" value="ECO:0007669"/>
    <property type="project" value="InterPro"/>
</dbReference>
<dbReference type="EMBL" id="LVWD01000009">
    <property type="protein sequence ID" value="OAD42324.1"/>
    <property type="molecule type" value="Genomic_DNA"/>
</dbReference>
<reference evidence="7 8" key="1">
    <citation type="submission" date="2016-02" db="EMBL/GenBank/DDBJ databases">
        <title>Draft genome sequence of Hydrogenophaga sp. LPB0072.</title>
        <authorList>
            <person name="Shin S.-K."/>
            <person name="Yi H."/>
        </authorList>
    </citation>
    <scope>NUCLEOTIDE SEQUENCE [LARGE SCALE GENOMIC DNA]</scope>
    <source>
        <strain evidence="7 8">LPB0072</strain>
    </source>
</reference>
<dbReference type="SUPFAM" id="SSF46785">
    <property type="entry name" value="Winged helix' DNA-binding domain"/>
    <property type="match status" value="1"/>
</dbReference>
<gene>
    <name evidence="6" type="ORF">LPB072_02065</name>
    <name evidence="7" type="ORF">LPB72_08885</name>
</gene>
<sequence>MRDLDLTTLRLFVAVCETRNIARAAAQANLVGSAVSKRLAQLEAQLGTPLLLRRRHGVEPTAAGESLLEHARAMLVSAQRMERDMAAFAAGVRGQVRVLASASAMAEALVDDVASFLQAPEHRNLRVDLEEHISTAVIQGVRNGIASLGVCWDASDLHGLQSLPYRRDRLALVVPADHPLAQVDRLAFAEATDWDFVGIHLNSSVHLMLMRAAAEQGKTMSIRIIVSSIEAALRVVRAKLGICVVPGEVARPYADSYGLRVIPLTDTWAERRFAVCFRDEQALAPAAKLLLAHLGQ</sequence>
<keyword evidence="2" id="KW-0805">Transcription regulation</keyword>
<dbReference type="EMBL" id="CP017476">
    <property type="protein sequence ID" value="AOW11828.1"/>
    <property type="molecule type" value="Genomic_DNA"/>
</dbReference>
<dbReference type="SUPFAM" id="SSF53850">
    <property type="entry name" value="Periplasmic binding protein-like II"/>
    <property type="match status" value="1"/>
</dbReference>
<keyword evidence="8" id="KW-1185">Reference proteome</keyword>
<dbReference type="Pfam" id="PF00126">
    <property type="entry name" value="HTH_1"/>
    <property type="match status" value="1"/>
</dbReference>
<feature type="domain" description="HTH lysR-type" evidence="5">
    <location>
        <begin position="4"/>
        <end position="61"/>
    </location>
</feature>
<dbReference type="InterPro" id="IPR005119">
    <property type="entry name" value="LysR_subst-bd"/>
</dbReference>
<dbReference type="GO" id="GO:0003677">
    <property type="term" value="F:DNA binding"/>
    <property type="evidence" value="ECO:0007669"/>
    <property type="project" value="UniProtKB-KW"/>
</dbReference>
<dbReference type="Proteomes" id="UP000185680">
    <property type="component" value="Chromosome"/>
</dbReference>
<proteinExistence type="inferred from homology"/>
<dbReference type="InterPro" id="IPR036388">
    <property type="entry name" value="WH-like_DNA-bd_sf"/>
</dbReference>
<evidence type="ECO:0000313" key="6">
    <source>
        <dbReference type="EMBL" id="AOW11828.1"/>
    </source>
</evidence>
<evidence type="ECO:0000313" key="7">
    <source>
        <dbReference type="EMBL" id="OAD42324.1"/>
    </source>
</evidence>
<reference evidence="6 9" key="2">
    <citation type="submission" date="2016-10" db="EMBL/GenBank/DDBJ databases">
        <title>Hydorgenophaga sp. LPB0072 isolated from gastropod.</title>
        <authorList>
            <person name="Kim E."/>
            <person name="Yi H."/>
        </authorList>
    </citation>
    <scope>NUCLEOTIDE SEQUENCE [LARGE SCALE GENOMIC DNA]</scope>
    <source>
        <strain evidence="6 9">LPB0072</strain>
    </source>
</reference>
<dbReference type="PANTHER" id="PTHR30419">
    <property type="entry name" value="HTH-TYPE TRANSCRIPTIONAL REGULATOR YBHD"/>
    <property type="match status" value="1"/>
</dbReference>
<evidence type="ECO:0000256" key="4">
    <source>
        <dbReference type="ARBA" id="ARBA00023163"/>
    </source>
</evidence>
<dbReference type="Gene3D" id="3.40.190.290">
    <property type="match status" value="1"/>
</dbReference>
<dbReference type="Pfam" id="PF03466">
    <property type="entry name" value="LysR_substrate"/>
    <property type="match status" value="1"/>
</dbReference>
<dbReference type="KEGG" id="hyl:LPB072_02065"/>
<dbReference type="OrthoDB" id="9785974at2"/>
<dbReference type="RefSeq" id="WP_066089040.1">
    <property type="nucleotide sequence ID" value="NZ_CP017476.1"/>
</dbReference>
<evidence type="ECO:0000313" key="9">
    <source>
        <dbReference type="Proteomes" id="UP000185680"/>
    </source>
</evidence>
<evidence type="ECO:0000256" key="1">
    <source>
        <dbReference type="ARBA" id="ARBA00009437"/>
    </source>
</evidence>
<evidence type="ECO:0000313" key="8">
    <source>
        <dbReference type="Proteomes" id="UP000185657"/>
    </source>
</evidence>